<comment type="caution">
    <text evidence="2">The sequence shown here is derived from an EMBL/GenBank/DDBJ whole genome shotgun (WGS) entry which is preliminary data.</text>
</comment>
<accession>A0ABC8UGC0</accession>
<feature type="region of interest" description="Disordered" evidence="1">
    <location>
        <begin position="151"/>
        <end position="170"/>
    </location>
</feature>
<keyword evidence="3" id="KW-1185">Reference proteome</keyword>
<dbReference type="Pfam" id="PF07816">
    <property type="entry name" value="DUF1645"/>
    <property type="match status" value="1"/>
</dbReference>
<sequence>MQASPVLRLSPRSFNSYSDEDQFVGKIVEDFSEQVKIVASDHMKFENNMRISEDDQVQQQSQHENEEEEQEEPDEEDGDEDFSFVCNVAVDPSSPISADDIFRNGEIRPVFPLFNQDLLLLLSDHEDVDSDKTYNSRLRPHRRPPLKKVFIETDDTPLPPSSSESDDIDGVADGPYCAWSKGKVIEASPEVCKKSNSTGFSKLWRFGDFANRSHSDGRDAFVFLNNTTTTKAATSVKREEKVAEKKPEKIKTGELKANVNGVGGGEKIKKAKKKVVKAETSSLSAYMKNRAMDEDRRKSYLPYRPGVVGFFTNVNGGLTRNVHPF</sequence>
<evidence type="ECO:0000313" key="2">
    <source>
        <dbReference type="EMBL" id="CAK9180041.1"/>
    </source>
</evidence>
<reference evidence="2 3" key="1">
    <citation type="submission" date="2024-02" db="EMBL/GenBank/DDBJ databases">
        <authorList>
            <person name="Vignale AGUSTIN F."/>
            <person name="Sosa J E."/>
            <person name="Modenutti C."/>
        </authorList>
    </citation>
    <scope>NUCLEOTIDE SEQUENCE [LARGE SCALE GENOMIC DNA]</scope>
</reference>
<dbReference type="AlphaFoldDB" id="A0ABC8UGC0"/>
<evidence type="ECO:0000256" key="1">
    <source>
        <dbReference type="SAM" id="MobiDB-lite"/>
    </source>
</evidence>
<feature type="region of interest" description="Disordered" evidence="1">
    <location>
        <begin position="46"/>
        <end position="80"/>
    </location>
</feature>
<gene>
    <name evidence="2" type="ORF">ILEXP_LOCUS49995</name>
</gene>
<evidence type="ECO:0000313" key="3">
    <source>
        <dbReference type="Proteomes" id="UP001642360"/>
    </source>
</evidence>
<dbReference type="Proteomes" id="UP001642360">
    <property type="component" value="Unassembled WGS sequence"/>
</dbReference>
<dbReference type="PANTHER" id="PTHR33095">
    <property type="entry name" value="OS07G0619500 PROTEIN"/>
    <property type="match status" value="1"/>
</dbReference>
<protein>
    <submittedName>
        <fullName evidence="2">Uncharacterized protein</fullName>
    </submittedName>
</protein>
<feature type="compositionally biased region" description="Acidic residues" evidence="1">
    <location>
        <begin position="65"/>
        <end position="80"/>
    </location>
</feature>
<dbReference type="EMBL" id="CAUOFW020007635">
    <property type="protein sequence ID" value="CAK9180041.1"/>
    <property type="molecule type" value="Genomic_DNA"/>
</dbReference>
<organism evidence="2 3">
    <name type="scientific">Ilex paraguariensis</name>
    <name type="common">yerba mate</name>
    <dbReference type="NCBI Taxonomy" id="185542"/>
    <lineage>
        <taxon>Eukaryota</taxon>
        <taxon>Viridiplantae</taxon>
        <taxon>Streptophyta</taxon>
        <taxon>Embryophyta</taxon>
        <taxon>Tracheophyta</taxon>
        <taxon>Spermatophyta</taxon>
        <taxon>Magnoliopsida</taxon>
        <taxon>eudicotyledons</taxon>
        <taxon>Gunneridae</taxon>
        <taxon>Pentapetalae</taxon>
        <taxon>asterids</taxon>
        <taxon>campanulids</taxon>
        <taxon>Aquifoliales</taxon>
        <taxon>Aquifoliaceae</taxon>
        <taxon>Ilex</taxon>
    </lineage>
</organism>
<proteinExistence type="predicted"/>
<name>A0ABC8UGC0_9AQUA</name>
<dbReference type="PANTHER" id="PTHR33095:SF114">
    <property type="entry name" value="DUF1645 FAMILY PROTEIN"/>
    <property type="match status" value="1"/>
</dbReference>
<dbReference type="InterPro" id="IPR012442">
    <property type="entry name" value="DUF1645_plant"/>
</dbReference>